<dbReference type="GO" id="GO:0009103">
    <property type="term" value="P:lipopolysaccharide biosynthetic process"/>
    <property type="evidence" value="ECO:0007669"/>
    <property type="project" value="TreeGrafter"/>
</dbReference>
<dbReference type="RefSeq" id="WP_036755695.1">
    <property type="nucleotide sequence ID" value="NZ_JMIB01000036.1"/>
</dbReference>
<dbReference type="EMBL" id="JMIB01000036">
    <property type="protein sequence ID" value="KDM90212.1"/>
    <property type="molecule type" value="Genomic_DNA"/>
</dbReference>
<keyword evidence="5" id="KW-1185">Reference proteome</keyword>
<feature type="transmembrane region" description="Helical" evidence="1">
    <location>
        <begin position="282"/>
        <end position="299"/>
    </location>
</feature>
<feature type="transmembrane region" description="Helical" evidence="1">
    <location>
        <begin position="12"/>
        <end position="29"/>
    </location>
</feature>
<feature type="transmembrane region" description="Helical" evidence="1">
    <location>
        <begin position="319"/>
        <end position="338"/>
    </location>
</feature>
<evidence type="ECO:0000259" key="2">
    <source>
        <dbReference type="Pfam" id="PF01757"/>
    </source>
</evidence>
<feature type="transmembrane region" description="Helical" evidence="1">
    <location>
        <begin position="251"/>
        <end position="270"/>
    </location>
</feature>
<feature type="transmembrane region" description="Helical" evidence="1">
    <location>
        <begin position="229"/>
        <end position="245"/>
    </location>
</feature>
<organism evidence="4 5">
    <name type="scientific">Photobacterium galatheae</name>
    <dbReference type="NCBI Taxonomy" id="1654360"/>
    <lineage>
        <taxon>Bacteria</taxon>
        <taxon>Pseudomonadati</taxon>
        <taxon>Pseudomonadota</taxon>
        <taxon>Gammaproteobacteria</taxon>
        <taxon>Vibrionales</taxon>
        <taxon>Vibrionaceae</taxon>
        <taxon>Photobacterium</taxon>
    </lineage>
</organism>
<feature type="transmembrane region" description="Helical" evidence="1">
    <location>
        <begin position="76"/>
        <end position="96"/>
    </location>
</feature>
<dbReference type="STRING" id="1654360.EA58_18030"/>
<comment type="caution">
    <text evidence="4">The sequence shown here is derived from an EMBL/GenBank/DDBJ whole genome shotgun (WGS) entry which is preliminary data.</text>
</comment>
<keyword evidence="1" id="KW-0472">Membrane</keyword>
<dbReference type="InterPro" id="IPR002656">
    <property type="entry name" value="Acyl_transf_3_dom"/>
</dbReference>
<evidence type="ECO:0000313" key="5">
    <source>
        <dbReference type="Proteomes" id="UP000027192"/>
    </source>
</evidence>
<accession>A0A066RRD5</accession>
<dbReference type="AlphaFoldDB" id="A0A066RRD5"/>
<dbReference type="Pfam" id="PF01757">
    <property type="entry name" value="Acyl_transf_3"/>
    <property type="match status" value="1"/>
</dbReference>
<dbReference type="GO" id="GO:0016747">
    <property type="term" value="F:acyltransferase activity, transferring groups other than amino-acyl groups"/>
    <property type="evidence" value="ECO:0007669"/>
    <property type="project" value="InterPro"/>
</dbReference>
<feature type="domain" description="Acyltransferase 3" evidence="2">
    <location>
        <begin position="9"/>
        <end position="336"/>
    </location>
</feature>
<dbReference type="InterPro" id="IPR050879">
    <property type="entry name" value="Acyltransferase_3"/>
</dbReference>
<dbReference type="Pfam" id="PF19040">
    <property type="entry name" value="SGNH"/>
    <property type="match status" value="1"/>
</dbReference>
<evidence type="ECO:0000256" key="1">
    <source>
        <dbReference type="SAM" id="Phobius"/>
    </source>
</evidence>
<dbReference type="PANTHER" id="PTHR23028">
    <property type="entry name" value="ACETYLTRANSFERASE"/>
    <property type="match status" value="1"/>
</dbReference>
<sequence>MVLVLEFRKDIDGLRGIAVLSVILFHSGIGFASGGYIGVDVFFVISGFLITSSILSSIKNRKFSLLRFYERRVTRIFPATITVIIVTGLIGLNTLFPEELKELIESIYSFLKIQSNSWAAGSISYFGISTEFKPLIHLWSLSIELQFYIILPLILGPLLIQDKKNTALIVCGTLLLSSFIYASIQVIEHPDQAYFSSLMRAWQFLIGVLLSLTICRFDVSKIPLNTKNILVATGISMIFISVFIFDQRSNFPGINALLPCIGAVLILAFGDDRSFSGKCLSFIPLRFIGIISFSLYLVHQPIFAFYRILQGRELESIEPAALILISFILSVIIYFLIEQPFQSKNKLFKSWARSYVVILFILVLFSSYRGLNEDLSKFNITNEVYEFLKFRYDNNPRVEECRISNRVIVPSQACLYGDVKLPKVAVWGDSHADQLIEPLQKEFSKYGYSTLEFSVAGCPPIINSKSSSGLRLCSENSKSILEYLINNHEIKHVFLHAYWIGYIDNNLIQPNTITDSNANNSDILRLSFNFVINKLIESGKRVHLIYPVPKMKVNPPLYLAREKLINPSSSPSIVGLTQEEFENQSKKSFDFLNGSIEGLNVNQIFISDYLFDQKSLQYIAVDGDSVLYRDDNHLSVTGATSVAKTIASKAFGSL</sequence>
<feature type="transmembrane region" description="Helical" evidence="1">
    <location>
        <begin position="35"/>
        <end position="55"/>
    </location>
</feature>
<feature type="transmembrane region" description="Helical" evidence="1">
    <location>
        <begin position="167"/>
        <end position="187"/>
    </location>
</feature>
<dbReference type="InterPro" id="IPR043968">
    <property type="entry name" value="SGNH"/>
</dbReference>
<dbReference type="GO" id="GO:0016020">
    <property type="term" value="C:membrane"/>
    <property type="evidence" value="ECO:0007669"/>
    <property type="project" value="TreeGrafter"/>
</dbReference>
<feature type="domain" description="SGNH" evidence="3">
    <location>
        <begin position="401"/>
        <end position="646"/>
    </location>
</feature>
<feature type="transmembrane region" description="Helical" evidence="1">
    <location>
        <begin position="136"/>
        <end position="160"/>
    </location>
</feature>
<reference evidence="4 5" key="1">
    <citation type="submission" date="2014-04" db="EMBL/GenBank/DDBJ databases">
        <title>Draft genome sequence of Photobacterium halotolerans S2753: a solonamide, ngercheumicin and holomycin producer.</title>
        <authorList>
            <person name="Machado H.R."/>
            <person name="Gram L."/>
        </authorList>
    </citation>
    <scope>NUCLEOTIDE SEQUENCE [LARGE SCALE GENOMIC DNA]</scope>
    <source>
        <strain evidence="4 5">S2753</strain>
    </source>
</reference>
<proteinExistence type="predicted"/>
<dbReference type="Proteomes" id="UP000027192">
    <property type="component" value="Unassembled WGS sequence"/>
</dbReference>
<evidence type="ECO:0008006" key="6">
    <source>
        <dbReference type="Google" id="ProtNLM"/>
    </source>
</evidence>
<name>A0A066RRD5_9GAMM</name>
<keyword evidence="1" id="KW-0812">Transmembrane</keyword>
<evidence type="ECO:0000259" key="3">
    <source>
        <dbReference type="Pfam" id="PF19040"/>
    </source>
</evidence>
<dbReference type="PANTHER" id="PTHR23028:SF53">
    <property type="entry name" value="ACYL_TRANSF_3 DOMAIN-CONTAINING PROTEIN"/>
    <property type="match status" value="1"/>
</dbReference>
<keyword evidence="1" id="KW-1133">Transmembrane helix</keyword>
<feature type="transmembrane region" description="Helical" evidence="1">
    <location>
        <begin position="199"/>
        <end position="217"/>
    </location>
</feature>
<protein>
    <recommendedName>
        <fullName evidence="6">Acyltransferase</fullName>
    </recommendedName>
</protein>
<gene>
    <name evidence="4" type="ORF">EA58_18030</name>
</gene>
<evidence type="ECO:0000313" key="4">
    <source>
        <dbReference type="EMBL" id="KDM90212.1"/>
    </source>
</evidence>
<feature type="transmembrane region" description="Helical" evidence="1">
    <location>
        <begin position="350"/>
        <end position="368"/>
    </location>
</feature>